<name>A0A2A9CQY8_9ACTN</name>
<gene>
    <name evidence="3" type="ORF">ATK74_1398</name>
</gene>
<dbReference type="InterPro" id="IPR039424">
    <property type="entry name" value="SBP_5"/>
</dbReference>
<dbReference type="InterPro" id="IPR030678">
    <property type="entry name" value="Peptide/Ni-bd"/>
</dbReference>
<dbReference type="PANTHER" id="PTHR30290">
    <property type="entry name" value="PERIPLASMIC BINDING COMPONENT OF ABC TRANSPORTER"/>
    <property type="match status" value="1"/>
</dbReference>
<dbReference type="PIRSF" id="PIRSF002741">
    <property type="entry name" value="MppA"/>
    <property type="match status" value="1"/>
</dbReference>
<dbReference type="Gene3D" id="3.40.190.10">
    <property type="entry name" value="Periplasmic binding protein-like II"/>
    <property type="match status" value="1"/>
</dbReference>
<organism evidence="3 4">
    <name type="scientific">Propionicimonas paludicola</name>
    <dbReference type="NCBI Taxonomy" id="185243"/>
    <lineage>
        <taxon>Bacteria</taxon>
        <taxon>Bacillati</taxon>
        <taxon>Actinomycetota</taxon>
        <taxon>Actinomycetes</taxon>
        <taxon>Propionibacteriales</taxon>
        <taxon>Nocardioidaceae</taxon>
        <taxon>Propionicimonas</taxon>
    </lineage>
</organism>
<evidence type="ECO:0000259" key="2">
    <source>
        <dbReference type="Pfam" id="PF00496"/>
    </source>
</evidence>
<sequence length="512" mass="55391">MTDANSSRRAPIRLISRGLVAMGMAMMLLLAGCSGSVVPSPTAPEHTLTVAATLEPAALDPWHNTAASIPQVLLYNVYETLVKVNSEGELKPLLAQTWTVSTDRLTYTFVLNPAAKFASGKPVDAAAVVANIERMKSDPKLIETLRAQLAVIAGAKVIDEHQVAITLTHPSVMWLYDMSSSLGMILDPSFTGDLANATAGSGPYYVKAHDKGQDIVLAKSDSYWGTPARYDDVTFRYIADPNAQNAAMLSGDLDVISNLQAPDSLPQFADPSRFTVTKGTTNGEVVLGLNHKSKALANLKVRQALTAAIDRRALLDTVWNGEGTLIGSMAVPTDPWYEDLSGLNPYDPAKAKQLLAEAGYAKGLTLRMRVPVVPYAVKSAQFVASQLRDVGVTVKVEELDFTRWLSEVFTNGDYDMTIVAHVEARDLGKFANPNYYWHYGSAEFAELYRQADEAADDQAVAKMKLAVRYLADDCAAIWLFALPNLVVTKNTVDGVPANATTLSFDLTTIASR</sequence>
<comment type="caution">
    <text evidence="3">The sequence shown here is derived from an EMBL/GenBank/DDBJ whole genome shotgun (WGS) entry which is preliminary data.</text>
</comment>
<evidence type="ECO:0000313" key="3">
    <source>
        <dbReference type="EMBL" id="PFG16844.1"/>
    </source>
</evidence>
<dbReference type="Proteomes" id="UP000226079">
    <property type="component" value="Unassembled WGS sequence"/>
</dbReference>
<dbReference type="RefSeq" id="WP_211283304.1">
    <property type="nucleotide sequence ID" value="NZ_PDJC01000001.1"/>
</dbReference>
<dbReference type="GO" id="GO:0042597">
    <property type="term" value="C:periplasmic space"/>
    <property type="evidence" value="ECO:0007669"/>
    <property type="project" value="UniProtKB-ARBA"/>
</dbReference>
<dbReference type="CDD" id="cd08494">
    <property type="entry name" value="PBP2_NikA_DppA_OppA_like_6"/>
    <property type="match status" value="1"/>
</dbReference>
<dbReference type="GO" id="GO:1904680">
    <property type="term" value="F:peptide transmembrane transporter activity"/>
    <property type="evidence" value="ECO:0007669"/>
    <property type="project" value="TreeGrafter"/>
</dbReference>
<evidence type="ECO:0000256" key="1">
    <source>
        <dbReference type="ARBA" id="ARBA00022729"/>
    </source>
</evidence>
<dbReference type="GO" id="GO:0015833">
    <property type="term" value="P:peptide transport"/>
    <property type="evidence" value="ECO:0007669"/>
    <property type="project" value="TreeGrafter"/>
</dbReference>
<dbReference type="GO" id="GO:0043190">
    <property type="term" value="C:ATP-binding cassette (ABC) transporter complex"/>
    <property type="evidence" value="ECO:0007669"/>
    <property type="project" value="InterPro"/>
</dbReference>
<dbReference type="AlphaFoldDB" id="A0A2A9CQY8"/>
<protein>
    <submittedName>
        <fullName evidence="3">Peptide/nickel transport system substrate-binding protein</fullName>
    </submittedName>
</protein>
<dbReference type="InterPro" id="IPR000914">
    <property type="entry name" value="SBP_5_dom"/>
</dbReference>
<accession>A0A2A9CQY8</accession>
<dbReference type="Pfam" id="PF00496">
    <property type="entry name" value="SBP_bac_5"/>
    <property type="match status" value="1"/>
</dbReference>
<dbReference type="EMBL" id="PDJC01000001">
    <property type="protein sequence ID" value="PFG16844.1"/>
    <property type="molecule type" value="Genomic_DNA"/>
</dbReference>
<feature type="domain" description="Solute-binding protein family 5" evidence="2">
    <location>
        <begin position="89"/>
        <end position="421"/>
    </location>
</feature>
<keyword evidence="4" id="KW-1185">Reference proteome</keyword>
<reference evidence="3 4" key="1">
    <citation type="submission" date="2017-10" db="EMBL/GenBank/DDBJ databases">
        <title>Sequencing the genomes of 1000 actinobacteria strains.</title>
        <authorList>
            <person name="Klenk H.-P."/>
        </authorList>
    </citation>
    <scope>NUCLEOTIDE SEQUENCE [LARGE SCALE GENOMIC DNA]</scope>
    <source>
        <strain evidence="3 4">DSM 15597</strain>
    </source>
</reference>
<dbReference type="PANTHER" id="PTHR30290:SF38">
    <property type="entry name" value="D,D-DIPEPTIDE-BINDING PERIPLASMIC PROTEIN DDPA-RELATED"/>
    <property type="match status" value="1"/>
</dbReference>
<evidence type="ECO:0000313" key="4">
    <source>
        <dbReference type="Proteomes" id="UP000226079"/>
    </source>
</evidence>
<dbReference type="Gene3D" id="3.10.105.10">
    <property type="entry name" value="Dipeptide-binding Protein, Domain 3"/>
    <property type="match status" value="1"/>
</dbReference>
<dbReference type="SUPFAM" id="SSF53850">
    <property type="entry name" value="Periplasmic binding protein-like II"/>
    <property type="match status" value="1"/>
</dbReference>
<proteinExistence type="predicted"/>
<keyword evidence="1" id="KW-0732">Signal</keyword>